<dbReference type="InterPro" id="IPR028431">
    <property type="entry name" value="NADP_DH_HndA-like"/>
</dbReference>
<accession>A0A1J4SHC3</accession>
<dbReference type="Gene3D" id="3.40.30.10">
    <property type="entry name" value="Glutaredoxin"/>
    <property type="match status" value="1"/>
</dbReference>
<dbReference type="Proteomes" id="UP000182278">
    <property type="component" value="Unassembled WGS sequence"/>
</dbReference>
<dbReference type="PIRSF" id="PIRSF000216">
    <property type="entry name" value="NADH_DH_24kDa"/>
    <property type="match status" value="1"/>
</dbReference>
<dbReference type="SUPFAM" id="SSF52833">
    <property type="entry name" value="Thioredoxin-like"/>
    <property type="match status" value="1"/>
</dbReference>
<dbReference type="PANTHER" id="PTHR43342:SF1">
    <property type="entry name" value="BIFURCATING [FEFE] HYDROGENASE GAMMA SUBUNIT"/>
    <property type="match status" value="1"/>
</dbReference>
<evidence type="ECO:0000256" key="4">
    <source>
        <dbReference type="ARBA" id="ARBA00023004"/>
    </source>
</evidence>
<dbReference type="Gene3D" id="1.10.10.1590">
    <property type="entry name" value="NADH-quinone oxidoreductase subunit E"/>
    <property type="match status" value="1"/>
</dbReference>
<keyword evidence="2 7" id="KW-0001">2Fe-2S</keyword>
<evidence type="ECO:0000313" key="8">
    <source>
        <dbReference type="EMBL" id="OIN97685.1"/>
    </source>
</evidence>
<dbReference type="InterPro" id="IPR002023">
    <property type="entry name" value="NuoE-like"/>
</dbReference>
<comment type="caution">
    <text evidence="8">The sequence shown here is derived from an EMBL/GenBank/DDBJ whole genome shotgun (WGS) entry which is preliminary data.</text>
</comment>
<keyword evidence="3 7" id="KW-0479">Metal-binding</keyword>
<keyword evidence="5 7" id="KW-0411">Iron-sulfur</keyword>
<protein>
    <submittedName>
        <fullName evidence="8">NAD(P)H-dependent oxidoreductase subunit E</fullName>
    </submittedName>
</protein>
<dbReference type="Pfam" id="PF01257">
    <property type="entry name" value="2Fe-2S_thioredx"/>
    <property type="match status" value="1"/>
</dbReference>
<comment type="cofactor">
    <cofactor evidence="6">
        <name>[2Fe-2S] cluster</name>
        <dbReference type="ChEBI" id="CHEBI:190135"/>
    </cofactor>
</comment>
<dbReference type="GO" id="GO:0051537">
    <property type="term" value="F:2 iron, 2 sulfur cluster binding"/>
    <property type="evidence" value="ECO:0007669"/>
    <property type="project" value="UniProtKB-KW"/>
</dbReference>
<dbReference type="GO" id="GO:0046872">
    <property type="term" value="F:metal ion binding"/>
    <property type="evidence" value="ECO:0007669"/>
    <property type="project" value="UniProtKB-KW"/>
</dbReference>
<feature type="binding site" evidence="7">
    <location>
        <position position="120"/>
    </location>
    <ligand>
        <name>[2Fe-2S] cluster</name>
        <dbReference type="ChEBI" id="CHEBI:190135"/>
    </ligand>
</feature>
<gene>
    <name evidence="8" type="ORF">AUJ66_02405</name>
</gene>
<evidence type="ECO:0000256" key="2">
    <source>
        <dbReference type="ARBA" id="ARBA00022714"/>
    </source>
</evidence>
<dbReference type="GO" id="GO:0016491">
    <property type="term" value="F:oxidoreductase activity"/>
    <property type="evidence" value="ECO:0007669"/>
    <property type="project" value="InterPro"/>
</dbReference>
<evidence type="ECO:0000256" key="3">
    <source>
        <dbReference type="ARBA" id="ARBA00022723"/>
    </source>
</evidence>
<dbReference type="CDD" id="cd03064">
    <property type="entry name" value="TRX_Fd_NuoE"/>
    <property type="match status" value="1"/>
</dbReference>
<evidence type="ECO:0000256" key="5">
    <source>
        <dbReference type="ARBA" id="ARBA00023014"/>
    </source>
</evidence>
<dbReference type="AlphaFoldDB" id="A0A1J4SHC3"/>
<reference evidence="8 9" key="1">
    <citation type="journal article" date="2016" name="Environ. Microbiol.">
        <title>Genomic resolution of a cold subsurface aquifer community provides metabolic insights for novel microbes adapted to high CO concentrations.</title>
        <authorList>
            <person name="Probst A.J."/>
            <person name="Castelle C.J."/>
            <person name="Singh A."/>
            <person name="Brown C.T."/>
            <person name="Anantharaman K."/>
            <person name="Sharon I."/>
            <person name="Hug L.A."/>
            <person name="Burstein D."/>
            <person name="Emerson J.B."/>
            <person name="Thomas B.C."/>
            <person name="Banfield J.F."/>
        </authorList>
    </citation>
    <scope>NUCLEOTIDE SEQUENCE [LARGE SCALE GENOMIC DNA]</scope>
    <source>
        <strain evidence="8">CG1_02_38_46</strain>
    </source>
</reference>
<keyword evidence="4 7" id="KW-0408">Iron</keyword>
<feature type="binding site" evidence="7">
    <location>
        <position position="124"/>
    </location>
    <ligand>
        <name>[2Fe-2S] cluster</name>
        <dbReference type="ChEBI" id="CHEBI:190135"/>
    </ligand>
</feature>
<dbReference type="InterPro" id="IPR042128">
    <property type="entry name" value="NuoE_dom"/>
</dbReference>
<name>A0A1J4SHC3_9BACT</name>
<proteinExistence type="inferred from homology"/>
<organism evidence="8 9">
    <name type="scientific">Candidatus Desantisbacteria bacterium CG1_02_38_46</name>
    <dbReference type="NCBI Taxonomy" id="1817893"/>
    <lineage>
        <taxon>Bacteria</taxon>
        <taxon>Candidatus Desantisiibacteriota</taxon>
    </lineage>
</organism>
<feature type="binding site" evidence="7">
    <location>
        <position position="84"/>
    </location>
    <ligand>
        <name>[2Fe-2S] cluster</name>
        <dbReference type="ChEBI" id="CHEBI:190135"/>
    </ligand>
</feature>
<dbReference type="PANTHER" id="PTHR43342">
    <property type="entry name" value="NADH-QUINONE OXIDOREDUCTASE, E SUBUNIT"/>
    <property type="match status" value="1"/>
</dbReference>
<sequence length="167" mass="18748">MLRSDPIKVKEILKHYKYEQSSLIHILQDIQVEYRYLPKETMLFVARELKIPLSRIYSVANFYNAFSLKPKGKHLISVCLGTACHVRGGKRIAEEVERTLNVKSGETTPDLEFTLETVNCLGACALGPVVVVDGHYYGQMTSLKMKKLLSSSKGGRGNGKNEKDNKS</sequence>
<evidence type="ECO:0000256" key="1">
    <source>
        <dbReference type="ARBA" id="ARBA00010643"/>
    </source>
</evidence>
<dbReference type="InterPro" id="IPR041921">
    <property type="entry name" value="NuoE_N"/>
</dbReference>
<dbReference type="STRING" id="1817893.AUJ66_02405"/>
<comment type="similarity">
    <text evidence="1">Belongs to the complex I 24 kDa subunit family.</text>
</comment>
<dbReference type="EMBL" id="MNUO01000038">
    <property type="protein sequence ID" value="OIN97685.1"/>
    <property type="molecule type" value="Genomic_DNA"/>
</dbReference>
<dbReference type="FunFam" id="3.40.30.10:FF:000015">
    <property type="entry name" value="NADH-quinone oxidoreductase subunit E"/>
    <property type="match status" value="1"/>
</dbReference>
<feature type="binding site" evidence="7">
    <location>
        <position position="79"/>
    </location>
    <ligand>
        <name>[2Fe-2S] cluster</name>
        <dbReference type="ChEBI" id="CHEBI:190135"/>
    </ligand>
</feature>
<dbReference type="PROSITE" id="PS01099">
    <property type="entry name" value="COMPLEX1_24K"/>
    <property type="match status" value="1"/>
</dbReference>
<dbReference type="InterPro" id="IPR036249">
    <property type="entry name" value="Thioredoxin-like_sf"/>
</dbReference>
<evidence type="ECO:0000313" key="9">
    <source>
        <dbReference type="Proteomes" id="UP000182278"/>
    </source>
</evidence>
<evidence type="ECO:0000256" key="6">
    <source>
        <dbReference type="ARBA" id="ARBA00034078"/>
    </source>
</evidence>
<comment type="cofactor">
    <cofactor evidence="7">
        <name>[2Fe-2S] cluster</name>
        <dbReference type="ChEBI" id="CHEBI:190135"/>
    </cofactor>
    <text evidence="7">Binds 1 [2Fe-2S] cluster.</text>
</comment>
<evidence type="ECO:0000256" key="7">
    <source>
        <dbReference type="PIRSR" id="PIRSR000216-1"/>
    </source>
</evidence>